<comment type="caution">
    <text evidence="7">The sequence shown here is derived from an EMBL/GenBank/DDBJ whole genome shotgun (WGS) entry which is preliminary data.</text>
</comment>
<evidence type="ECO:0000256" key="4">
    <source>
        <dbReference type="SAM" id="MobiDB-lite"/>
    </source>
</evidence>
<feature type="region of interest" description="Disordered" evidence="4">
    <location>
        <begin position="237"/>
        <end position="259"/>
    </location>
</feature>
<feature type="transmembrane region" description="Helical" evidence="5">
    <location>
        <begin position="642"/>
        <end position="661"/>
    </location>
</feature>
<dbReference type="InterPro" id="IPR003959">
    <property type="entry name" value="ATPase_AAA_core"/>
</dbReference>
<dbReference type="Gene3D" id="6.10.20.150">
    <property type="match status" value="1"/>
</dbReference>
<dbReference type="InterPro" id="IPR003960">
    <property type="entry name" value="ATPase_AAA_CS"/>
</dbReference>
<evidence type="ECO:0000256" key="2">
    <source>
        <dbReference type="ARBA" id="ARBA00022741"/>
    </source>
</evidence>
<gene>
    <name evidence="7" type="ORF">V5O48_010534</name>
</gene>
<dbReference type="Proteomes" id="UP001465976">
    <property type="component" value="Unassembled WGS sequence"/>
</dbReference>
<keyword evidence="8" id="KW-1185">Reference proteome</keyword>
<feature type="compositionally biased region" description="Low complexity" evidence="4">
    <location>
        <begin position="714"/>
        <end position="723"/>
    </location>
</feature>
<dbReference type="Pfam" id="PF00004">
    <property type="entry name" value="AAA"/>
    <property type="match status" value="2"/>
</dbReference>
<feature type="domain" description="ATPase AAA-type core" evidence="6">
    <location>
        <begin position="18"/>
        <end position="94"/>
    </location>
</feature>
<feature type="compositionally biased region" description="Polar residues" evidence="4">
    <location>
        <begin position="1493"/>
        <end position="1516"/>
    </location>
</feature>
<dbReference type="Gene3D" id="3.40.50.300">
    <property type="entry name" value="P-loop containing nucleotide triphosphate hydrolases"/>
    <property type="match status" value="2"/>
</dbReference>
<comment type="similarity">
    <text evidence="1">Belongs to the AAA ATPase family.</text>
</comment>
<feature type="transmembrane region" description="Helical" evidence="5">
    <location>
        <begin position="464"/>
        <end position="486"/>
    </location>
</feature>
<feature type="domain" description="ATPase AAA-type core" evidence="6">
    <location>
        <begin position="144"/>
        <end position="215"/>
    </location>
</feature>
<dbReference type="EMBL" id="JBAHYK010000772">
    <property type="protein sequence ID" value="KAL0571431.1"/>
    <property type="molecule type" value="Genomic_DNA"/>
</dbReference>
<dbReference type="Gene3D" id="1.10.8.60">
    <property type="match status" value="1"/>
</dbReference>
<feature type="transmembrane region" description="Helical" evidence="5">
    <location>
        <begin position="495"/>
        <end position="519"/>
    </location>
</feature>
<evidence type="ECO:0000256" key="5">
    <source>
        <dbReference type="SAM" id="Phobius"/>
    </source>
</evidence>
<proteinExistence type="inferred from homology"/>
<feature type="transmembrane region" description="Helical" evidence="5">
    <location>
        <begin position="606"/>
        <end position="630"/>
    </location>
</feature>
<evidence type="ECO:0000256" key="1">
    <source>
        <dbReference type="ARBA" id="ARBA00006914"/>
    </source>
</evidence>
<name>A0ABR3F830_9AGAR</name>
<sequence length="1535" mass="170558">MERTRIRIPDLVWSLKLRVKVAEKNSPAVVFINEIDSIAPKLGKTNGEVEHRSVSQPVTLMDGLKAHSNIVFMAATNRPNSIDPALRRFDREVGTGIPDPTGRLEILRIYNKNMKLSEDVDLEQGQTGVAENCSTLSTISRSTSTRAAAPWVMLFDELDSIAKARGGSSGDHVVNQILTEMDGINAKNNVFIVVATNRPDQIDSALLRPGRLDQKSPLVKDFNLEFLAKNTHGFSGADLAEKREREGGGAQMEEDEDEEDPIAEITSGHIEEAMKFARRSVSAQDICRHKLVADSWCWNAPGTNTGFTHDVGDNDLYEPEMSQPDTFGDTISNGIQDISALLPLLGTEQCERHVGTALEKGYLYAAAAPLSIFGSLGVVRAAFATFLGTMTSPFNGGSWLDDAGFSTTGSVSSMVTIVPGTKRYGAEVRLQQLMKEQHINDPELVSDIELVGSQRDNKLGSISWNWSLVLTSTLASVLSISPYIYLARNARGTPLLLWLFPSLRALGSLLCVVSVQLALQRRIHHIVRGSLLLSKAKKQNRPSIQEVVEKNNEHLEARLQKLLPEPGKRHYLQVFRNDRSKSATDPEKGPAAPYIDDVAAHLSLDIMLLFFQVLLIFGMAMIVVGYVGCFNLVSQTNAKRGPYVWLGMETFLCVLRIVLWGSNPSWDERNTGMTMRFALRNKTISSSDISLGLPTFPAEHAAVRLSSAPSLKLSPDPSLLTPPEGHATPPHGTLSSYPPLSTPETLAANDTSTTSLFPLVTTPHCLSDLATDSRLPWVSDTQGGRDLFIAYEAEEFLTAATPYLGPLHRIKLDGDVSLFLSLVPEGRGKRSRKLICATARPRSSENAVSVFIASKRRRWFFSSRTRGLLETRALQVCLEDRIHSSAVEIIDERALRLIVEYSRYLSRRLSSQDSHPTLQLSWTCAASFTSPSPSTRASLYLTKFDKEYMRLGQLCDLKGDMCIAEGTAVITQVFEPYESQYQLETSREYGLLFRSIVLEIYLCLMEHHLIKSIVGTSSSISHHFILGWIHSMDRRISMETEASRRRTREWSLTSETSFFDQVLDSLARELRSLRLLPASSPELVQWEEYLSMIIDSDEPPQLSELFKMQPFTKLPRFTQFFNNRVVCSGLQFYHPLIKLIRSSVQHLHSARPPPFGHIDPMGPGSPAFSPPCTFVRSSSDHTLKALVKQIHSVCILVLNTPSCGDTRKVLEVLSFLPALPLTLTTLASSKLLINEQISSAFLSVLRRHSQITCLFFDSCQFVGQPESMGKSNRDLRSALNHNRRLWRLNARGHRALHYQVGVDCGVGSGKGRILIKRLNDIRLSDIPHINVLVYIPHRGRIVPVLSCQTSGMSLIIDFLAFHRAGDYERLCDTRATRIHISGSRDSQTTKLYGLPEVGEGCYEIRIRSVLDKDAMVTTDYYTFEKLTVEFTPTSPSTEDLEYQSTDETESLGSEWQTTDDSAQGSSPSLTQPELDRELEHHPQLFVLREKESSPPQTSPDPAQESTTEHLQSTSLPGTAEPGPSAAHLLPDPRSG</sequence>
<feature type="compositionally biased region" description="Polar residues" evidence="4">
    <location>
        <begin position="1450"/>
        <end position="1471"/>
    </location>
</feature>
<evidence type="ECO:0000313" key="7">
    <source>
        <dbReference type="EMBL" id="KAL0571431.1"/>
    </source>
</evidence>
<dbReference type="InterPro" id="IPR027417">
    <property type="entry name" value="P-loop_NTPase"/>
</dbReference>
<dbReference type="PANTHER" id="PTHR23077:SF171">
    <property type="entry name" value="NUCLEAR VALOSIN-CONTAINING PROTEIN-LIKE"/>
    <property type="match status" value="1"/>
</dbReference>
<dbReference type="PROSITE" id="PS00674">
    <property type="entry name" value="AAA"/>
    <property type="match status" value="1"/>
</dbReference>
<evidence type="ECO:0000259" key="6">
    <source>
        <dbReference type="Pfam" id="PF00004"/>
    </source>
</evidence>
<keyword evidence="3" id="KW-0067">ATP-binding</keyword>
<keyword evidence="2" id="KW-0547">Nucleotide-binding</keyword>
<keyword evidence="5" id="KW-1133">Transmembrane helix</keyword>
<dbReference type="SUPFAM" id="SSF52540">
    <property type="entry name" value="P-loop containing nucleoside triphosphate hydrolases"/>
    <property type="match status" value="2"/>
</dbReference>
<feature type="region of interest" description="Disordered" evidence="4">
    <location>
        <begin position="714"/>
        <end position="735"/>
    </location>
</feature>
<feature type="transmembrane region" description="Helical" evidence="5">
    <location>
        <begin position="362"/>
        <end position="383"/>
    </location>
</feature>
<accession>A0ABR3F830</accession>
<feature type="compositionally biased region" description="Basic and acidic residues" evidence="4">
    <location>
        <begin position="1473"/>
        <end position="1492"/>
    </location>
</feature>
<reference evidence="7 8" key="1">
    <citation type="submission" date="2024-02" db="EMBL/GenBank/DDBJ databases">
        <title>A draft genome for the cacao thread blight pathogen Marasmius crinis-equi.</title>
        <authorList>
            <person name="Cohen S.P."/>
            <person name="Baruah I.K."/>
            <person name="Amoako-Attah I."/>
            <person name="Bukari Y."/>
            <person name="Meinhardt L.W."/>
            <person name="Bailey B.A."/>
        </authorList>
    </citation>
    <scope>NUCLEOTIDE SEQUENCE [LARGE SCALE GENOMIC DNA]</scope>
    <source>
        <strain evidence="7 8">GH-76</strain>
    </source>
</reference>
<feature type="region of interest" description="Disordered" evidence="4">
    <location>
        <begin position="1432"/>
        <end position="1535"/>
    </location>
</feature>
<feature type="compositionally biased region" description="Acidic residues" evidence="4">
    <location>
        <begin position="1438"/>
        <end position="1449"/>
    </location>
</feature>
<keyword evidence="5" id="KW-0812">Transmembrane</keyword>
<dbReference type="InterPro" id="IPR050168">
    <property type="entry name" value="AAA_ATPase_domain"/>
</dbReference>
<evidence type="ECO:0000256" key="3">
    <source>
        <dbReference type="ARBA" id="ARBA00022840"/>
    </source>
</evidence>
<protein>
    <recommendedName>
        <fullName evidence="6">ATPase AAA-type core domain-containing protein</fullName>
    </recommendedName>
</protein>
<dbReference type="PANTHER" id="PTHR23077">
    <property type="entry name" value="AAA-FAMILY ATPASE"/>
    <property type="match status" value="1"/>
</dbReference>
<evidence type="ECO:0000313" key="8">
    <source>
        <dbReference type="Proteomes" id="UP001465976"/>
    </source>
</evidence>
<organism evidence="7 8">
    <name type="scientific">Marasmius crinis-equi</name>
    <dbReference type="NCBI Taxonomy" id="585013"/>
    <lineage>
        <taxon>Eukaryota</taxon>
        <taxon>Fungi</taxon>
        <taxon>Dikarya</taxon>
        <taxon>Basidiomycota</taxon>
        <taxon>Agaricomycotina</taxon>
        <taxon>Agaricomycetes</taxon>
        <taxon>Agaricomycetidae</taxon>
        <taxon>Agaricales</taxon>
        <taxon>Marasmiineae</taxon>
        <taxon>Marasmiaceae</taxon>
        <taxon>Marasmius</taxon>
    </lineage>
</organism>
<keyword evidence="5" id="KW-0472">Membrane</keyword>